<protein>
    <submittedName>
        <fullName evidence="2">Uncharacterized protein</fullName>
    </submittedName>
</protein>
<dbReference type="AlphaFoldDB" id="A0A1H8JFB3"/>
<feature type="transmembrane region" description="Helical" evidence="1">
    <location>
        <begin position="41"/>
        <end position="61"/>
    </location>
</feature>
<keyword evidence="1" id="KW-1133">Transmembrane helix</keyword>
<accession>A0A1H8JFB3</accession>
<feature type="transmembrane region" description="Helical" evidence="1">
    <location>
        <begin position="73"/>
        <end position="92"/>
    </location>
</feature>
<dbReference type="EMBL" id="FOCL01000004">
    <property type="protein sequence ID" value="SEN79115.1"/>
    <property type="molecule type" value="Genomic_DNA"/>
</dbReference>
<keyword evidence="3" id="KW-1185">Reference proteome</keyword>
<reference evidence="3" key="1">
    <citation type="submission" date="2016-10" db="EMBL/GenBank/DDBJ databases">
        <authorList>
            <person name="Varghese N."/>
            <person name="Submissions S."/>
        </authorList>
    </citation>
    <scope>NUCLEOTIDE SEQUENCE [LARGE SCALE GENOMIC DNA]</scope>
    <source>
        <strain evidence="3">Gh-48</strain>
    </source>
</reference>
<gene>
    <name evidence="2" type="ORF">SAMN05192574_104158</name>
</gene>
<dbReference type="Proteomes" id="UP000198942">
    <property type="component" value="Unassembled WGS sequence"/>
</dbReference>
<name>A0A1H8JFB3_9SPHI</name>
<feature type="transmembrane region" description="Helical" evidence="1">
    <location>
        <begin position="15"/>
        <end position="35"/>
    </location>
</feature>
<evidence type="ECO:0000256" key="1">
    <source>
        <dbReference type="SAM" id="Phobius"/>
    </source>
</evidence>
<evidence type="ECO:0000313" key="3">
    <source>
        <dbReference type="Proteomes" id="UP000198942"/>
    </source>
</evidence>
<evidence type="ECO:0000313" key="2">
    <source>
        <dbReference type="EMBL" id="SEN79115.1"/>
    </source>
</evidence>
<organism evidence="2 3">
    <name type="scientific">Mucilaginibacter gossypiicola</name>
    <dbReference type="NCBI Taxonomy" id="551995"/>
    <lineage>
        <taxon>Bacteria</taxon>
        <taxon>Pseudomonadati</taxon>
        <taxon>Bacteroidota</taxon>
        <taxon>Sphingobacteriia</taxon>
        <taxon>Sphingobacteriales</taxon>
        <taxon>Sphingobacteriaceae</taxon>
        <taxon>Mucilaginibacter</taxon>
    </lineage>
</organism>
<keyword evidence="1" id="KW-0472">Membrane</keyword>
<sequence>MGNNIANLYFKSKTISLMILAVAAIVCSRLLFLFFNDPEGPNPLIVAVAALVVYLLSWTAYTFGPLKINGFKRLFTAVCIQILLIVALYFGLK</sequence>
<proteinExistence type="predicted"/>
<dbReference type="STRING" id="551995.SAMN05192574_104158"/>
<keyword evidence="1" id="KW-0812">Transmembrane</keyword>